<dbReference type="RefSeq" id="WP_160938762.1">
    <property type="nucleotide sequence ID" value="NZ_SNVJ01000020.1"/>
</dbReference>
<dbReference type="InterPro" id="IPR020287">
    <property type="entry name" value="Tail_sheath_C"/>
</dbReference>
<organism evidence="3 4">
    <name type="scientific">Teichococcus coralli</name>
    <dbReference type="NCBI Taxonomy" id="2545983"/>
    <lineage>
        <taxon>Bacteria</taxon>
        <taxon>Pseudomonadati</taxon>
        <taxon>Pseudomonadota</taxon>
        <taxon>Alphaproteobacteria</taxon>
        <taxon>Acetobacterales</taxon>
        <taxon>Roseomonadaceae</taxon>
        <taxon>Roseomonas</taxon>
    </lineage>
</organism>
<evidence type="ECO:0000259" key="2">
    <source>
        <dbReference type="Pfam" id="PF17482"/>
    </source>
</evidence>
<dbReference type="Pfam" id="PF17482">
    <property type="entry name" value="Phage_sheath_1C"/>
    <property type="match status" value="1"/>
</dbReference>
<evidence type="ECO:0000313" key="4">
    <source>
        <dbReference type="Proteomes" id="UP000460715"/>
    </source>
</evidence>
<evidence type="ECO:0000256" key="1">
    <source>
        <dbReference type="ARBA" id="ARBA00008005"/>
    </source>
</evidence>
<keyword evidence="4" id="KW-1185">Reference proteome</keyword>
<feature type="domain" description="Tail sheath protein C-terminal" evidence="2">
    <location>
        <begin position="645"/>
        <end position="751"/>
    </location>
</feature>
<dbReference type="AlphaFoldDB" id="A0A845BCN4"/>
<sequence length="757" mass="79426">MYQHPGVYVEHVPSGLLAVETASPSVAAFIGHLGRGEAVTAHTGKPVFLSDMALFALRFGTLDGRGGGIRDRGEAPDWFGHAVTAFFANGGRKAYIVPVGDAGPARSAKASIADPRDGAGAFYFEAASPGEWANDLFVALRRTAEDDNPLKAEYELSVGFLRDPAAPAKGVLAIERIGGLVLDPASGRYLVSRVQNTSTLVRVARKAIAGEEGGGRLKAFLGAPVPAVDLTGLPADPKMTVTVNGKAVEVAAPGGETSLAAIARTIRDRITRPENAADAIPGFSAQTTADARLLLVPPDSGSDPAVTVAGGALAMRLGLDPTAAMATPAAGLDFATLKDKTLDIRIGDGPPKTITLPEGLADLAAVAAKIEELMHADAGAVPEFRAAVQSGRLALRREGGSAANAVTVSGGSAAGDLGLTDAATATAARATVLEYPQVFDAERNAALSRLAGGADYGLPKPADYRDALHRLRDHRDIGILVLPGQHWHPGGDNSAIEAAIDHAEFMQNRLVLVDPPNPAENARLESPNDVKQLGAPTSPYAVLYYPWLTVANPHYDPDTAANRPKTFEVGPGAFAAGMWARIDAARGPWKAPAGLEAELRGTLGPNVLIGNDLQDNLNEWGVNCLRAIIGPTVIWGARTLATKTKPEFRYISVRRTQSMIGESLYNALQAMVFEPNDHRLWASLRAAGTNFMEGLYRAGAFQGEKASDAFYVRCGLDATMTQGDIDAGIVRLVVGFAPLKPAEFVVVQIQQIVGRTA</sequence>
<protein>
    <submittedName>
        <fullName evidence="3">Phage tail sheath protein</fullName>
    </submittedName>
</protein>
<dbReference type="Proteomes" id="UP000460715">
    <property type="component" value="Unassembled WGS sequence"/>
</dbReference>
<comment type="caution">
    <text evidence="3">The sequence shown here is derived from an EMBL/GenBank/DDBJ whole genome shotgun (WGS) entry which is preliminary data.</text>
</comment>
<dbReference type="Gene3D" id="3.40.50.11780">
    <property type="match status" value="1"/>
</dbReference>
<dbReference type="PANTHER" id="PTHR35861">
    <property type="match status" value="1"/>
</dbReference>
<comment type="similarity">
    <text evidence="1">Belongs to the myoviridae tail sheath protein family.</text>
</comment>
<evidence type="ECO:0000313" key="3">
    <source>
        <dbReference type="EMBL" id="MXP65353.1"/>
    </source>
</evidence>
<name>A0A845BCN4_9PROT</name>
<dbReference type="OrthoDB" id="9767864at2"/>
<dbReference type="PANTHER" id="PTHR35861:SF1">
    <property type="entry name" value="PHAGE TAIL SHEATH PROTEIN"/>
    <property type="match status" value="1"/>
</dbReference>
<gene>
    <name evidence="3" type="ORF">E0493_18555</name>
</gene>
<accession>A0A845BCN4</accession>
<dbReference type="EMBL" id="SNVJ01000020">
    <property type="protein sequence ID" value="MXP65353.1"/>
    <property type="molecule type" value="Genomic_DNA"/>
</dbReference>
<reference evidence="3 4" key="1">
    <citation type="submission" date="2019-03" db="EMBL/GenBank/DDBJ databases">
        <title>Roseomonas sp. a novel Roseomonas species isolated from Sea whip Gorgonian.</title>
        <authorList>
            <person name="Li F."/>
            <person name="Pan X."/>
            <person name="Huang S."/>
            <person name="Li Z."/>
            <person name="Meng B."/>
        </authorList>
    </citation>
    <scope>NUCLEOTIDE SEQUENCE [LARGE SCALE GENOMIC DNA]</scope>
    <source>
        <strain evidence="3 4">M0104</strain>
    </source>
</reference>
<proteinExistence type="inferred from homology"/>
<dbReference type="InterPro" id="IPR052042">
    <property type="entry name" value="Tail_sheath_structural"/>
</dbReference>